<feature type="binding site" evidence="8">
    <location>
        <begin position="46"/>
        <end position="51"/>
    </location>
    <ligand>
        <name>GTP</name>
        <dbReference type="ChEBI" id="CHEBI:37565"/>
    </ligand>
</feature>
<dbReference type="FunFam" id="3.40.50.300:FF:002307">
    <property type="entry name" value="Guanine nucleotide-binding protein G(k) subunit alpha"/>
    <property type="match status" value="1"/>
</dbReference>
<dbReference type="SMART" id="SM00275">
    <property type="entry name" value="G_alpha"/>
    <property type="match status" value="1"/>
</dbReference>
<evidence type="ECO:0000313" key="12">
    <source>
        <dbReference type="Proteomes" id="UP000014760"/>
    </source>
</evidence>
<dbReference type="Pfam" id="PF00503">
    <property type="entry name" value="G-alpha"/>
    <property type="match status" value="1"/>
</dbReference>
<dbReference type="PRINTS" id="PR00318">
    <property type="entry name" value="GPROTEINA"/>
</dbReference>
<dbReference type="GO" id="GO:0032502">
    <property type="term" value="P:developmental process"/>
    <property type="evidence" value="ECO:0007669"/>
    <property type="project" value="UniProtKB-ARBA"/>
</dbReference>
<keyword evidence="6" id="KW-0807">Transducer</keyword>
<dbReference type="FunFam" id="1.10.400.10:FF:000007">
    <property type="entry name" value="Guanine nucleotide-binding protein subunit alpha"/>
    <property type="match status" value="1"/>
</dbReference>
<evidence type="ECO:0000256" key="5">
    <source>
        <dbReference type="ARBA" id="ARBA00023134"/>
    </source>
</evidence>
<dbReference type="GO" id="GO:0005737">
    <property type="term" value="C:cytoplasm"/>
    <property type="evidence" value="ECO:0007669"/>
    <property type="project" value="TreeGrafter"/>
</dbReference>
<evidence type="ECO:0000256" key="6">
    <source>
        <dbReference type="ARBA" id="ARBA00023224"/>
    </source>
</evidence>
<dbReference type="PANTHER" id="PTHR10218">
    <property type="entry name" value="GTP-BINDING PROTEIN ALPHA SUBUNIT"/>
    <property type="match status" value="1"/>
</dbReference>
<dbReference type="STRING" id="283909.R7U9I8"/>
<dbReference type="PRINTS" id="PR00441">
    <property type="entry name" value="GPROTEINAI"/>
</dbReference>
<evidence type="ECO:0000256" key="9">
    <source>
        <dbReference type="PIRSR" id="PIRSR601019-2"/>
    </source>
</evidence>
<dbReference type="PROSITE" id="PS51882">
    <property type="entry name" value="G_ALPHA"/>
    <property type="match status" value="1"/>
</dbReference>
<dbReference type="GO" id="GO:0003924">
    <property type="term" value="F:GTPase activity"/>
    <property type="evidence" value="ECO:0007669"/>
    <property type="project" value="InterPro"/>
</dbReference>
<dbReference type="InterPro" id="IPR001019">
    <property type="entry name" value="Gprotein_alpha_su"/>
</dbReference>
<reference evidence="12" key="1">
    <citation type="submission" date="2012-12" db="EMBL/GenBank/DDBJ databases">
        <authorList>
            <person name="Hellsten U."/>
            <person name="Grimwood J."/>
            <person name="Chapman J.A."/>
            <person name="Shapiro H."/>
            <person name="Aerts A."/>
            <person name="Otillar R.P."/>
            <person name="Terry A.Y."/>
            <person name="Boore J.L."/>
            <person name="Simakov O."/>
            <person name="Marletaz F."/>
            <person name="Cho S.-J."/>
            <person name="Edsinger-Gonzales E."/>
            <person name="Havlak P."/>
            <person name="Kuo D.-H."/>
            <person name="Larsson T."/>
            <person name="Lv J."/>
            <person name="Arendt D."/>
            <person name="Savage R."/>
            <person name="Osoegawa K."/>
            <person name="de Jong P."/>
            <person name="Lindberg D.R."/>
            <person name="Seaver E.C."/>
            <person name="Weisblat D.A."/>
            <person name="Putnam N.H."/>
            <person name="Grigoriev I.V."/>
            <person name="Rokhsar D.S."/>
        </authorList>
    </citation>
    <scope>NUCLEOTIDE SEQUENCE</scope>
    <source>
        <strain evidence="12">I ESC-2004</strain>
    </source>
</reference>
<evidence type="ECO:0000256" key="4">
    <source>
        <dbReference type="ARBA" id="ARBA00022842"/>
    </source>
</evidence>
<dbReference type="AlphaFoldDB" id="R7U9I8"/>
<evidence type="ECO:0000256" key="2">
    <source>
        <dbReference type="ARBA" id="ARBA00022723"/>
    </source>
</evidence>
<comment type="subunit">
    <text evidence="1">G proteins are composed of 3 units; alpha, beta and gamma. The alpha chain contains the guanine nucleotide binding site.</text>
</comment>
<evidence type="ECO:0000313" key="10">
    <source>
        <dbReference type="EMBL" id="ELU00453.1"/>
    </source>
</evidence>
<dbReference type="HOGENOM" id="CLU_014184_6_0_1"/>
<evidence type="ECO:0000256" key="1">
    <source>
        <dbReference type="ARBA" id="ARBA00011356"/>
    </source>
</evidence>
<organism evidence="10">
    <name type="scientific">Capitella teleta</name>
    <name type="common">Polychaete worm</name>
    <dbReference type="NCBI Taxonomy" id="283909"/>
    <lineage>
        <taxon>Eukaryota</taxon>
        <taxon>Metazoa</taxon>
        <taxon>Spiralia</taxon>
        <taxon>Lophotrochozoa</taxon>
        <taxon>Annelida</taxon>
        <taxon>Polychaeta</taxon>
        <taxon>Sedentaria</taxon>
        <taxon>Scolecida</taxon>
        <taxon>Capitellidae</taxon>
        <taxon>Capitella</taxon>
    </lineage>
</organism>
<dbReference type="Proteomes" id="UP000014760">
    <property type="component" value="Unassembled WGS sequence"/>
</dbReference>
<keyword evidence="5 8" id="KW-0342">GTP-binding</keyword>
<dbReference type="GO" id="GO:0031683">
    <property type="term" value="F:G-protein beta/gamma-subunit complex binding"/>
    <property type="evidence" value="ECO:0007669"/>
    <property type="project" value="InterPro"/>
</dbReference>
<proteinExistence type="predicted"/>
<dbReference type="Gene3D" id="1.10.400.10">
    <property type="entry name" value="GI Alpha 1, domain 2-like"/>
    <property type="match status" value="1"/>
</dbReference>
<dbReference type="EMBL" id="KB305999">
    <property type="protein sequence ID" value="ELU00453.1"/>
    <property type="molecule type" value="Genomic_DNA"/>
</dbReference>
<evidence type="ECO:0000256" key="7">
    <source>
        <dbReference type="ARBA" id="ARBA00023288"/>
    </source>
</evidence>
<dbReference type="EnsemblMetazoa" id="CapteT204897">
    <property type="protein sequence ID" value="CapteP204897"/>
    <property type="gene ID" value="CapteG204897"/>
</dbReference>
<evidence type="ECO:0000256" key="3">
    <source>
        <dbReference type="ARBA" id="ARBA00022741"/>
    </source>
</evidence>
<dbReference type="SUPFAM" id="SSF47895">
    <property type="entry name" value="Transducin (alpha subunit), insertion domain"/>
    <property type="match status" value="1"/>
</dbReference>
<sequence length="360" mass="41241">MGTGSSVQNPEDILAKKRDKDITKEMERYKQVEEGTVKLLLIGAAESGKSTLAKQIRIIHQKGFDMAERQSYKHLIHTNVLDSICAILKAMVQIGIPLDQSNNRTSHLCVQNARTHARKPPGHAHDCRMELGNAINTLWNDKGVQEAYARASEFHIIDSTSYYLDAVSRLMKPDYIPTDQDILRARLPTTGIIETKFVFNGKPFRLMDVGGQRSERRKWIHVFDNVTAIIFTVSMSGYAEVLREDANTNQMKESLQLFRSICNHSSFKETAMLLFLNKKDIFQERIRKVPLKECFTKYTGDNTYEEASIYIKRRFIKENLTQKEVYTHFTNATDTANIQFVFDASMAVVLKMNLREAGIY</sequence>
<keyword evidence="12" id="KW-1185">Reference proteome</keyword>
<protein>
    <submittedName>
        <fullName evidence="10 11">Uncharacterized protein</fullName>
    </submittedName>
</protein>
<keyword evidence="2 9" id="KW-0479">Metal-binding</keyword>
<feature type="binding site" evidence="8">
    <location>
        <begin position="277"/>
        <end position="280"/>
    </location>
    <ligand>
        <name>GTP</name>
        <dbReference type="ChEBI" id="CHEBI:37565"/>
    </ligand>
</feature>
<dbReference type="EMBL" id="AMQN01009701">
    <property type="status" value="NOT_ANNOTATED_CDS"/>
    <property type="molecule type" value="Genomic_DNA"/>
</dbReference>
<reference evidence="11" key="3">
    <citation type="submission" date="2015-06" db="UniProtKB">
        <authorList>
            <consortium name="EnsemblMetazoa"/>
        </authorList>
    </citation>
    <scope>IDENTIFICATION</scope>
</reference>
<feature type="binding site" evidence="8">
    <location>
        <begin position="158"/>
        <end position="159"/>
    </location>
    <ligand>
        <name>GTP</name>
        <dbReference type="ChEBI" id="CHEBI:37565"/>
    </ligand>
</feature>
<feature type="binding site" evidence="9">
    <location>
        <position position="189"/>
    </location>
    <ligand>
        <name>Mg(2+)</name>
        <dbReference type="ChEBI" id="CHEBI:18420"/>
    </ligand>
</feature>
<feature type="binding site" evidence="8">
    <location>
        <begin position="183"/>
        <end position="189"/>
    </location>
    <ligand>
        <name>GTP</name>
        <dbReference type="ChEBI" id="CHEBI:37565"/>
    </ligand>
</feature>
<dbReference type="SUPFAM" id="SSF52540">
    <property type="entry name" value="P-loop containing nucleoside triphosphate hydrolases"/>
    <property type="match status" value="1"/>
</dbReference>
<name>R7U9I8_CAPTE</name>
<dbReference type="InterPro" id="IPR001408">
    <property type="entry name" value="Gprotein_alpha_I"/>
</dbReference>
<reference evidence="10 12" key="2">
    <citation type="journal article" date="2013" name="Nature">
        <title>Insights into bilaterian evolution from three spiralian genomes.</title>
        <authorList>
            <person name="Simakov O."/>
            <person name="Marletaz F."/>
            <person name="Cho S.J."/>
            <person name="Edsinger-Gonzales E."/>
            <person name="Havlak P."/>
            <person name="Hellsten U."/>
            <person name="Kuo D.H."/>
            <person name="Larsson T."/>
            <person name="Lv J."/>
            <person name="Arendt D."/>
            <person name="Savage R."/>
            <person name="Osoegawa K."/>
            <person name="de Jong P."/>
            <person name="Grimwood J."/>
            <person name="Chapman J.A."/>
            <person name="Shapiro H."/>
            <person name="Aerts A."/>
            <person name="Otillar R.P."/>
            <person name="Terry A.Y."/>
            <person name="Boore J.L."/>
            <person name="Grigoriev I.V."/>
            <person name="Lindberg D.R."/>
            <person name="Seaver E.C."/>
            <person name="Weisblat D.A."/>
            <person name="Putnam N.H."/>
            <person name="Rokhsar D.S."/>
        </authorList>
    </citation>
    <scope>NUCLEOTIDE SEQUENCE</scope>
    <source>
        <strain evidence="10 12">I ESC-2004</strain>
    </source>
</reference>
<feature type="binding site" evidence="8">
    <location>
        <position position="332"/>
    </location>
    <ligand>
        <name>GTP</name>
        <dbReference type="ChEBI" id="CHEBI:37565"/>
    </ligand>
</feature>
<evidence type="ECO:0000256" key="8">
    <source>
        <dbReference type="PIRSR" id="PIRSR601019-1"/>
    </source>
</evidence>
<evidence type="ECO:0000313" key="11">
    <source>
        <dbReference type="EnsemblMetazoa" id="CapteP204897"/>
    </source>
</evidence>
<keyword evidence="7" id="KW-0449">Lipoprotein</keyword>
<gene>
    <name evidence="10" type="ORF">CAPTEDRAFT_204897</name>
</gene>
<dbReference type="GO" id="GO:0007188">
    <property type="term" value="P:adenylate cyclase-modulating G protein-coupled receptor signaling pathway"/>
    <property type="evidence" value="ECO:0007669"/>
    <property type="project" value="InterPro"/>
</dbReference>
<feature type="binding site" evidence="9">
    <location>
        <position position="50"/>
    </location>
    <ligand>
        <name>Mg(2+)</name>
        <dbReference type="ChEBI" id="CHEBI:18420"/>
    </ligand>
</feature>
<dbReference type="InterPro" id="IPR011025">
    <property type="entry name" value="GproteinA_insert"/>
</dbReference>
<dbReference type="CDD" id="cd00066">
    <property type="entry name" value="G-alpha"/>
    <property type="match status" value="1"/>
</dbReference>
<dbReference type="PANTHER" id="PTHR10218:SF302">
    <property type="entry name" value="GUANINE NUCLEOTIDE-BINDING PROTEIN ALPHA-5 SUBUNIT"/>
    <property type="match status" value="1"/>
</dbReference>
<keyword evidence="4 9" id="KW-0460">Magnesium</keyword>
<accession>R7U9I8</accession>
<dbReference type="GO" id="GO:0046872">
    <property type="term" value="F:metal ion binding"/>
    <property type="evidence" value="ECO:0007669"/>
    <property type="project" value="UniProtKB-KW"/>
</dbReference>
<keyword evidence="3 8" id="KW-0547">Nucleotide-binding</keyword>
<feature type="binding site" evidence="8">
    <location>
        <begin position="208"/>
        <end position="212"/>
    </location>
    <ligand>
        <name>GTP</name>
        <dbReference type="ChEBI" id="CHEBI:37565"/>
    </ligand>
</feature>
<dbReference type="GO" id="GO:0005834">
    <property type="term" value="C:heterotrimeric G-protein complex"/>
    <property type="evidence" value="ECO:0007669"/>
    <property type="project" value="TreeGrafter"/>
</dbReference>
<dbReference type="GO" id="GO:0005525">
    <property type="term" value="F:GTP binding"/>
    <property type="evidence" value="ECO:0007669"/>
    <property type="project" value="UniProtKB-KW"/>
</dbReference>
<dbReference type="OrthoDB" id="10033660at2759"/>
<dbReference type="InterPro" id="IPR027417">
    <property type="entry name" value="P-loop_NTPase"/>
</dbReference>
<dbReference type="GO" id="GO:0001664">
    <property type="term" value="F:G protein-coupled receptor binding"/>
    <property type="evidence" value="ECO:0007669"/>
    <property type="project" value="TreeGrafter"/>
</dbReference>
<dbReference type="OMA" id="TFAKQIR"/>
<dbReference type="Gene3D" id="3.40.50.300">
    <property type="entry name" value="P-loop containing nucleotide triphosphate hydrolases"/>
    <property type="match status" value="1"/>
</dbReference>